<feature type="compositionally biased region" description="Basic and acidic residues" evidence="1">
    <location>
        <begin position="167"/>
        <end position="176"/>
    </location>
</feature>
<feature type="compositionally biased region" description="Pro residues" evidence="1">
    <location>
        <begin position="152"/>
        <end position="163"/>
    </location>
</feature>
<feature type="region of interest" description="Disordered" evidence="1">
    <location>
        <begin position="36"/>
        <end position="259"/>
    </location>
</feature>
<name>A0A8J7M7Z6_9RHOB</name>
<dbReference type="Proteomes" id="UP000655420">
    <property type="component" value="Unassembled WGS sequence"/>
</dbReference>
<proteinExistence type="predicted"/>
<dbReference type="AlphaFoldDB" id="A0A8J7M7Z6"/>
<keyword evidence="3" id="KW-1185">Reference proteome</keyword>
<feature type="compositionally biased region" description="Low complexity" evidence="1">
    <location>
        <begin position="186"/>
        <end position="219"/>
    </location>
</feature>
<evidence type="ECO:0000313" key="2">
    <source>
        <dbReference type="EMBL" id="MBK0399348.1"/>
    </source>
</evidence>
<comment type="caution">
    <text evidence="2">The sequence shown here is derived from an EMBL/GenBank/DDBJ whole genome shotgun (WGS) entry which is preliminary data.</text>
</comment>
<evidence type="ECO:0000256" key="1">
    <source>
        <dbReference type="SAM" id="MobiDB-lite"/>
    </source>
</evidence>
<accession>A0A8J7M7Z6</accession>
<reference evidence="2" key="1">
    <citation type="submission" date="2020-12" db="EMBL/GenBank/DDBJ databases">
        <title>Bacterial taxonomy.</title>
        <authorList>
            <person name="Pan X."/>
        </authorList>
    </citation>
    <scope>NUCLEOTIDE SEQUENCE</scope>
    <source>
        <strain evidence="2">M0105</strain>
    </source>
</reference>
<dbReference type="RefSeq" id="WP_200609545.1">
    <property type="nucleotide sequence ID" value="NZ_JAEHHL010000005.1"/>
</dbReference>
<evidence type="ECO:0000313" key="3">
    <source>
        <dbReference type="Proteomes" id="UP000655420"/>
    </source>
</evidence>
<dbReference type="EMBL" id="JAEHHL010000005">
    <property type="protein sequence ID" value="MBK0399348.1"/>
    <property type="molecule type" value="Genomic_DNA"/>
</dbReference>
<evidence type="ECO:0008006" key="4">
    <source>
        <dbReference type="Google" id="ProtNLM"/>
    </source>
</evidence>
<organism evidence="2 3">
    <name type="scientific">Thermohalobaculum xanthum</name>
    <dbReference type="NCBI Taxonomy" id="2753746"/>
    <lineage>
        <taxon>Bacteria</taxon>
        <taxon>Pseudomonadati</taxon>
        <taxon>Pseudomonadota</taxon>
        <taxon>Alphaproteobacteria</taxon>
        <taxon>Rhodobacterales</taxon>
        <taxon>Paracoccaceae</taxon>
        <taxon>Thermohalobaculum</taxon>
    </lineage>
</organism>
<protein>
    <recommendedName>
        <fullName evidence="4">TolA protein</fullName>
    </recommendedName>
</protein>
<gene>
    <name evidence="2" type="ORF">H0I76_09115</name>
</gene>
<dbReference type="Gene3D" id="3.30.1150.10">
    <property type="match status" value="1"/>
</dbReference>
<feature type="compositionally biased region" description="Basic and acidic residues" evidence="1">
    <location>
        <begin position="220"/>
        <end position="241"/>
    </location>
</feature>
<feature type="compositionally biased region" description="Basic and acidic residues" evidence="1">
    <location>
        <begin position="40"/>
        <end position="66"/>
    </location>
</feature>
<sequence>MLIVFGANLFPSRDPVTLVMADVEVIDVAQFDAMLSTEPNRPDDKPNDLNQPEADRAAEVEADKQDLAITPPETPTLASKTDVPEGAAERPEITPPPRVRVVPSEAPRMTIADIPIPDSLPIPQAREPESKPSTEPVSALASVPSKILTPAPVAPRPVTPEPSPDAAEEKPEDKPDPTAVAEASQPDAPLAPAPREARLPVARPADVARAAPATGPAEAPAEKVAEKPKPAEAKPAEKTAEKPAATDPKPSGGSNSRFAATFSQGEKDALSLALRKYFTYNGNRADRSLRVTLAIGLDATGRITSGPELLRAQGGDDATQSALYQAGRRALLRAMNAGEFGKLPADKYEVWRLIHVTFTPEEIGFSS</sequence>